<reference evidence="4 5" key="1">
    <citation type="journal article" date="2019" name="Nat. Ecol. Evol.">
        <title>Megaphylogeny resolves global patterns of mushroom evolution.</title>
        <authorList>
            <person name="Varga T."/>
            <person name="Krizsan K."/>
            <person name="Foldi C."/>
            <person name="Dima B."/>
            <person name="Sanchez-Garcia M."/>
            <person name="Sanchez-Ramirez S."/>
            <person name="Szollosi G.J."/>
            <person name="Szarkandi J.G."/>
            <person name="Papp V."/>
            <person name="Albert L."/>
            <person name="Andreopoulos W."/>
            <person name="Angelini C."/>
            <person name="Antonin V."/>
            <person name="Barry K.W."/>
            <person name="Bougher N.L."/>
            <person name="Buchanan P."/>
            <person name="Buyck B."/>
            <person name="Bense V."/>
            <person name="Catcheside P."/>
            <person name="Chovatia M."/>
            <person name="Cooper J."/>
            <person name="Damon W."/>
            <person name="Desjardin D."/>
            <person name="Finy P."/>
            <person name="Geml J."/>
            <person name="Haridas S."/>
            <person name="Hughes K."/>
            <person name="Justo A."/>
            <person name="Karasinski D."/>
            <person name="Kautmanova I."/>
            <person name="Kiss B."/>
            <person name="Kocsube S."/>
            <person name="Kotiranta H."/>
            <person name="LaButti K.M."/>
            <person name="Lechner B.E."/>
            <person name="Liimatainen K."/>
            <person name="Lipzen A."/>
            <person name="Lukacs Z."/>
            <person name="Mihaltcheva S."/>
            <person name="Morgado L.N."/>
            <person name="Niskanen T."/>
            <person name="Noordeloos M.E."/>
            <person name="Ohm R.A."/>
            <person name="Ortiz-Santana B."/>
            <person name="Ovrebo C."/>
            <person name="Racz N."/>
            <person name="Riley R."/>
            <person name="Savchenko A."/>
            <person name="Shiryaev A."/>
            <person name="Soop K."/>
            <person name="Spirin V."/>
            <person name="Szebenyi C."/>
            <person name="Tomsovsky M."/>
            <person name="Tulloss R.E."/>
            <person name="Uehling J."/>
            <person name="Grigoriev I.V."/>
            <person name="Vagvolgyi C."/>
            <person name="Papp T."/>
            <person name="Martin F.M."/>
            <person name="Miettinen O."/>
            <person name="Hibbett D.S."/>
            <person name="Nagy L.G."/>
        </authorList>
    </citation>
    <scope>NUCLEOTIDE SEQUENCE [LARGE SCALE GENOMIC DNA]</scope>
    <source>
        <strain evidence="4 5">FP101781</strain>
    </source>
</reference>
<dbReference type="AlphaFoldDB" id="A0A4Y7R883"/>
<keyword evidence="1" id="KW-0175">Coiled coil</keyword>
<feature type="domain" description="Wbp11/ELF5/Saf1 N-terminal" evidence="3">
    <location>
        <begin position="31"/>
        <end position="84"/>
    </location>
</feature>
<comment type="caution">
    <text evidence="4">The sequence shown here is derived from an EMBL/GenBank/DDBJ whole genome shotgun (WGS) entry which is preliminary data.</text>
</comment>
<dbReference type="Pfam" id="PF12622">
    <property type="entry name" value="NpwBP"/>
    <property type="match status" value="1"/>
</dbReference>
<gene>
    <name evidence="4" type="ORF">FA13DRAFT_1769087</name>
</gene>
<evidence type="ECO:0000256" key="2">
    <source>
        <dbReference type="SAM" id="MobiDB-lite"/>
    </source>
</evidence>
<evidence type="ECO:0000313" key="5">
    <source>
        <dbReference type="Proteomes" id="UP000298030"/>
    </source>
</evidence>
<dbReference type="GO" id="GO:0006396">
    <property type="term" value="P:RNA processing"/>
    <property type="evidence" value="ECO:0007669"/>
    <property type="project" value="InterPro"/>
</dbReference>
<dbReference type="EMBL" id="QPFP01000597">
    <property type="protein sequence ID" value="TEB05178.1"/>
    <property type="molecule type" value="Genomic_DNA"/>
</dbReference>
<protein>
    <recommendedName>
        <fullName evidence="3">Wbp11/ELF5/Saf1 N-terminal domain-containing protein</fullName>
    </recommendedName>
</protein>
<organism evidence="4 5">
    <name type="scientific">Coprinellus micaceus</name>
    <name type="common">Glistening ink-cap mushroom</name>
    <name type="synonym">Coprinus micaceus</name>
    <dbReference type="NCBI Taxonomy" id="71717"/>
    <lineage>
        <taxon>Eukaryota</taxon>
        <taxon>Fungi</taxon>
        <taxon>Dikarya</taxon>
        <taxon>Basidiomycota</taxon>
        <taxon>Agaricomycotina</taxon>
        <taxon>Agaricomycetes</taxon>
        <taxon>Agaricomycetidae</taxon>
        <taxon>Agaricales</taxon>
        <taxon>Agaricineae</taxon>
        <taxon>Psathyrellaceae</taxon>
        <taxon>Coprinellus</taxon>
    </lineage>
</organism>
<accession>A0A4Y7R883</accession>
<dbReference type="InterPro" id="IPR019007">
    <property type="entry name" value="Wbp11/ELF5/Saf1_N"/>
</dbReference>
<evidence type="ECO:0000256" key="1">
    <source>
        <dbReference type="SAM" id="Coils"/>
    </source>
</evidence>
<feature type="region of interest" description="Disordered" evidence="2">
    <location>
        <begin position="185"/>
        <end position="204"/>
    </location>
</feature>
<sequence>MVVEKWWRVVPCQWRSTAAEAQEAEHTGRGKAQRKKELKKNKADRSKARDFALVKKDTTELEDEIERLEKQQQSLAKAELEKINAKKLNVEETSRSPKTGLQGQKERGRAGREEKTPSRNRNMFDKKGLPRHPERSIYYDPVMNPFGRREVNSDVRDGSDDEDIPLLRALPLAPNSSRMTRISIARRPTTRHSSSRLKGPGTSPLPLVRASTRFHEHSCFLPRHPWVSTTGTLGHHLFQWASLRIQVCMEFPLPLGFPPNATTVGLPPPLPNADLPTSSPGMPLPHRVPLLLLDFHLTSPTSPSWSSLQPWTSCSTTGFFPRRSQSAGSMQDPLSKRPNPTLRFLLNPRATAALNATVEAAPELRDFKKEATAFVPAAVKRKKAGTGPVESNVDSGSRRPDLQESKPKDDYAKFVEEMGDILG</sequence>
<evidence type="ECO:0000259" key="3">
    <source>
        <dbReference type="Pfam" id="PF09429"/>
    </source>
</evidence>
<keyword evidence="5" id="KW-1185">Reference proteome</keyword>
<feature type="region of interest" description="Disordered" evidence="2">
    <location>
        <begin position="18"/>
        <end position="51"/>
    </location>
</feature>
<dbReference type="Proteomes" id="UP000298030">
    <property type="component" value="Unassembled WGS sequence"/>
</dbReference>
<feature type="coiled-coil region" evidence="1">
    <location>
        <begin position="51"/>
        <end position="88"/>
    </location>
</feature>
<dbReference type="Pfam" id="PF09429">
    <property type="entry name" value="Wbp11"/>
    <property type="match status" value="1"/>
</dbReference>
<feature type="compositionally biased region" description="Basic and acidic residues" evidence="2">
    <location>
        <begin position="40"/>
        <end position="51"/>
    </location>
</feature>
<feature type="region of interest" description="Disordered" evidence="2">
    <location>
        <begin position="88"/>
        <end position="141"/>
    </location>
</feature>
<name>A0A4Y7R883_COPMI</name>
<evidence type="ECO:0000313" key="4">
    <source>
        <dbReference type="EMBL" id="TEB05178.1"/>
    </source>
</evidence>
<dbReference type="OrthoDB" id="205569at2759"/>
<proteinExistence type="predicted"/>
<dbReference type="STRING" id="71717.A0A4Y7R883"/>
<feature type="compositionally biased region" description="Basic residues" evidence="2">
    <location>
        <begin position="29"/>
        <end position="39"/>
    </location>
</feature>
<feature type="region of interest" description="Disordered" evidence="2">
    <location>
        <begin position="380"/>
        <end position="410"/>
    </location>
</feature>
<feature type="compositionally biased region" description="Basic and acidic residues" evidence="2">
    <location>
        <begin position="396"/>
        <end position="410"/>
    </location>
</feature>
<feature type="compositionally biased region" description="Basic and acidic residues" evidence="2">
    <location>
        <begin position="104"/>
        <end position="137"/>
    </location>
</feature>